<feature type="compositionally biased region" description="Basic and acidic residues" evidence="1">
    <location>
        <begin position="178"/>
        <end position="189"/>
    </location>
</feature>
<feature type="compositionally biased region" description="Acidic residues" evidence="1">
    <location>
        <begin position="23"/>
        <end position="40"/>
    </location>
</feature>
<feature type="region of interest" description="Disordered" evidence="1">
    <location>
        <begin position="16"/>
        <end position="47"/>
    </location>
</feature>
<gene>
    <name evidence="2" type="ORF">FHOMOCKG_00074</name>
</gene>
<sequence length="203" mass="23333">MATQEEEFEEFFKELEESMKEDTENEEEKSEEEPTEDESEGEKALTKADVIKIVRDEIKTFWKGVLKGKYPLPKYPYAKYPYAKYPAPSSKKSLDDGDFVPMYPAFVVVPQMQMQTDNTKGESVKTETTEQKNTQTDDTKKDTKDDVIEEQKSQIEELKKTVEDLQKKLEEISAQPAPEKEEGEAKPDYVPDVLIDGDTISRP</sequence>
<feature type="region of interest" description="Disordered" evidence="1">
    <location>
        <begin position="169"/>
        <end position="203"/>
    </location>
</feature>
<protein>
    <submittedName>
        <fullName evidence="2">Uncharacterized protein</fullName>
    </submittedName>
</protein>
<evidence type="ECO:0000313" key="3">
    <source>
        <dbReference type="Proteomes" id="UP001156237"/>
    </source>
</evidence>
<dbReference type="EMBL" id="OP880253">
    <property type="protein sequence ID" value="WAE39602.1"/>
    <property type="molecule type" value="Genomic_DNA"/>
</dbReference>
<organism evidence="2 3">
    <name type="scientific">Methanophagales virus GBV302</name>
    <dbReference type="NCBI Taxonomy" id="2999281"/>
    <lineage>
        <taxon>Viruses</taxon>
        <taxon>Duplodnaviria</taxon>
        <taxon>Heunggongvirae</taxon>
        <taxon>Uroviricota</taxon>
        <taxon>Caudoviricetes</taxon>
        <taxon>Nakonvirales</taxon>
        <taxon>Ekchuahviridae</taxon>
        <taxon>Kukulkanvirus</taxon>
        <taxon>Kukulkanvirus mexicoense</taxon>
    </lineage>
</organism>
<evidence type="ECO:0000313" key="2">
    <source>
        <dbReference type="EMBL" id="WAE39602.1"/>
    </source>
</evidence>
<keyword evidence="3" id="KW-1185">Reference proteome</keyword>
<name>A0A9E8V884_9CAUD</name>
<accession>A0A9E8V884</accession>
<dbReference type="Proteomes" id="UP001156237">
    <property type="component" value="Segment"/>
</dbReference>
<proteinExistence type="predicted"/>
<feature type="compositionally biased region" description="Basic and acidic residues" evidence="1">
    <location>
        <begin position="119"/>
        <end position="149"/>
    </location>
</feature>
<reference evidence="2 3" key="1">
    <citation type="submission" date="2022-10" db="EMBL/GenBank/DDBJ databases">
        <title>Evolutionary Diversification of Methanotrophic Ca. Methanophagales (ANME-1) and Their Expansive Virome.</title>
        <authorList>
            <person name="Laso-Perez R."/>
            <person name="Wu F."/>
            <person name="Cremiere A."/>
            <person name="Speth D.R."/>
            <person name="Magyar J.S."/>
            <person name="Krupovic M."/>
            <person name="Orphan V.J."/>
        </authorList>
    </citation>
    <scope>NUCLEOTIDE SEQUENCE [LARGE SCALE GENOMIC DNA]</scope>
</reference>
<evidence type="ECO:0000256" key="1">
    <source>
        <dbReference type="SAM" id="MobiDB-lite"/>
    </source>
</evidence>
<feature type="region of interest" description="Disordered" evidence="1">
    <location>
        <begin position="114"/>
        <end position="149"/>
    </location>
</feature>